<sequence>MRRWWTAVAVGAGAAVALTGCGTPAGVDGDLADDWRAMAAPTQFVPAAGTCHTTFSDIGYLSGYNPVDCGTTHRVETIHVGTLTGPAAELSAPPPAGSAGMKTTRAECDREVNKAVGADWRGGRLFLSTVFPSRQAWDGGARWFRCDLNEVESVDDSSVVPRSGSLKGALTGSSTLVYRCFNPKLVKDDVKSMAPTPCTSKHRSEFVGVYRAPDVAYNQLDKNRLRIHRGCRSLIASYAKVPDNSDLQYRAGTIFYHPSEEEWKDGGRGVQCFLWVDRNLTRSVKGAGAKVLPVQ</sequence>
<dbReference type="InterPro" id="IPR026004">
    <property type="entry name" value="Septum_form"/>
</dbReference>
<evidence type="ECO:0000256" key="1">
    <source>
        <dbReference type="SAM" id="MobiDB-lite"/>
    </source>
</evidence>
<dbReference type="EMBL" id="JBIRPU010000024">
    <property type="protein sequence ID" value="MFI0796119.1"/>
    <property type="molecule type" value="Genomic_DNA"/>
</dbReference>
<feature type="region of interest" description="Disordered" evidence="1">
    <location>
        <begin position="86"/>
        <end position="105"/>
    </location>
</feature>
<gene>
    <name evidence="4" type="ORF">ACH4OY_26065</name>
</gene>
<feature type="chain" id="PRO_5045734416" evidence="2">
    <location>
        <begin position="20"/>
        <end position="295"/>
    </location>
</feature>
<proteinExistence type="predicted"/>
<name>A0ABW7STD3_9ACTN</name>
<evidence type="ECO:0000313" key="5">
    <source>
        <dbReference type="Proteomes" id="UP001611075"/>
    </source>
</evidence>
<feature type="domain" description="Septum formation-related" evidence="3">
    <location>
        <begin position="48"/>
        <end position="272"/>
    </location>
</feature>
<comment type="caution">
    <text evidence="4">The sequence shown here is derived from an EMBL/GenBank/DDBJ whole genome shotgun (WGS) entry which is preliminary data.</text>
</comment>
<dbReference type="PROSITE" id="PS51257">
    <property type="entry name" value="PROKAR_LIPOPROTEIN"/>
    <property type="match status" value="1"/>
</dbReference>
<dbReference type="Pfam" id="PF13845">
    <property type="entry name" value="Septum_form"/>
    <property type="match status" value="1"/>
</dbReference>
<dbReference type="Proteomes" id="UP001611075">
    <property type="component" value="Unassembled WGS sequence"/>
</dbReference>
<dbReference type="RefSeq" id="WP_396683944.1">
    <property type="nucleotide sequence ID" value="NZ_JBIRPU010000024.1"/>
</dbReference>
<evidence type="ECO:0000259" key="3">
    <source>
        <dbReference type="Pfam" id="PF13845"/>
    </source>
</evidence>
<accession>A0ABW7STD3</accession>
<evidence type="ECO:0000313" key="4">
    <source>
        <dbReference type="EMBL" id="MFI0796119.1"/>
    </source>
</evidence>
<evidence type="ECO:0000256" key="2">
    <source>
        <dbReference type="SAM" id="SignalP"/>
    </source>
</evidence>
<keyword evidence="5" id="KW-1185">Reference proteome</keyword>
<protein>
    <submittedName>
        <fullName evidence="4">Septum formation family protein</fullName>
    </submittedName>
</protein>
<feature type="signal peptide" evidence="2">
    <location>
        <begin position="1"/>
        <end position="19"/>
    </location>
</feature>
<reference evidence="4 5" key="1">
    <citation type="submission" date="2024-10" db="EMBL/GenBank/DDBJ databases">
        <title>The Natural Products Discovery Center: Release of the First 8490 Sequenced Strains for Exploring Actinobacteria Biosynthetic Diversity.</title>
        <authorList>
            <person name="Kalkreuter E."/>
            <person name="Kautsar S.A."/>
            <person name="Yang D."/>
            <person name="Bader C.D."/>
            <person name="Teijaro C.N."/>
            <person name="Fluegel L."/>
            <person name="Davis C.M."/>
            <person name="Simpson J.R."/>
            <person name="Lauterbach L."/>
            <person name="Steele A.D."/>
            <person name="Gui C."/>
            <person name="Meng S."/>
            <person name="Li G."/>
            <person name="Viehrig K."/>
            <person name="Ye F."/>
            <person name="Su P."/>
            <person name="Kiefer A.F."/>
            <person name="Nichols A."/>
            <person name="Cepeda A.J."/>
            <person name="Yan W."/>
            <person name="Fan B."/>
            <person name="Jiang Y."/>
            <person name="Adhikari A."/>
            <person name="Zheng C.-J."/>
            <person name="Schuster L."/>
            <person name="Cowan T.M."/>
            <person name="Smanski M.J."/>
            <person name="Chevrette M.G."/>
            <person name="De Carvalho L.P.S."/>
            <person name="Shen B."/>
        </authorList>
    </citation>
    <scope>NUCLEOTIDE SEQUENCE [LARGE SCALE GENOMIC DNA]</scope>
    <source>
        <strain evidence="4 5">NPDC021253</strain>
    </source>
</reference>
<keyword evidence="2" id="KW-0732">Signal</keyword>
<organism evidence="4 5">
    <name type="scientific">Micromonospora rubida</name>
    <dbReference type="NCBI Taxonomy" id="2697657"/>
    <lineage>
        <taxon>Bacteria</taxon>
        <taxon>Bacillati</taxon>
        <taxon>Actinomycetota</taxon>
        <taxon>Actinomycetes</taxon>
        <taxon>Micromonosporales</taxon>
        <taxon>Micromonosporaceae</taxon>
        <taxon>Micromonospora</taxon>
    </lineage>
</organism>